<dbReference type="EMBL" id="DVNM01000015">
    <property type="protein sequence ID" value="HIU68854.1"/>
    <property type="molecule type" value="Genomic_DNA"/>
</dbReference>
<feature type="domain" description="CASTOR ACT" evidence="1">
    <location>
        <begin position="1"/>
        <end position="50"/>
    </location>
</feature>
<dbReference type="InterPro" id="IPR045865">
    <property type="entry name" value="ACT-like_dom_sf"/>
</dbReference>
<evidence type="ECO:0000259" key="1">
    <source>
        <dbReference type="Pfam" id="PF13840"/>
    </source>
</evidence>
<evidence type="ECO:0000313" key="2">
    <source>
        <dbReference type="EMBL" id="HIU68854.1"/>
    </source>
</evidence>
<dbReference type="AlphaFoldDB" id="A0A9D1SN84"/>
<reference evidence="2" key="1">
    <citation type="submission" date="2020-10" db="EMBL/GenBank/DDBJ databases">
        <authorList>
            <person name="Gilroy R."/>
        </authorList>
    </citation>
    <scope>NUCLEOTIDE SEQUENCE</scope>
    <source>
        <strain evidence="2">CHK176-6737</strain>
    </source>
</reference>
<protein>
    <submittedName>
        <fullName evidence="2">ACT domain-containing protein</fullName>
    </submittedName>
</protein>
<evidence type="ECO:0000313" key="3">
    <source>
        <dbReference type="Proteomes" id="UP000824125"/>
    </source>
</evidence>
<dbReference type="SUPFAM" id="SSF55021">
    <property type="entry name" value="ACT-like"/>
    <property type="match status" value="1"/>
</dbReference>
<dbReference type="InterPro" id="IPR027795">
    <property type="entry name" value="CASTOR_ACT_dom"/>
</dbReference>
<dbReference type="Proteomes" id="UP000824125">
    <property type="component" value="Unassembled WGS sequence"/>
</dbReference>
<gene>
    <name evidence="2" type="ORF">IAD23_02705</name>
</gene>
<sequence length="57" mass="6187">MNFSLLDILAGIASILSENGISISAVSTYNTDYIFTKKENYEKALAVLHEAGYDAAE</sequence>
<name>A0A9D1SN84_9FIRM</name>
<dbReference type="Gene3D" id="3.30.2130.10">
    <property type="entry name" value="VC0802-like"/>
    <property type="match status" value="1"/>
</dbReference>
<organism evidence="2 3">
    <name type="scientific">Candidatus Scybalenecus merdavium</name>
    <dbReference type="NCBI Taxonomy" id="2840939"/>
    <lineage>
        <taxon>Bacteria</taxon>
        <taxon>Bacillati</taxon>
        <taxon>Bacillota</taxon>
        <taxon>Clostridia</taxon>
        <taxon>Eubacteriales</taxon>
        <taxon>Oscillospiraceae</taxon>
        <taxon>Oscillospiraceae incertae sedis</taxon>
        <taxon>Candidatus Scybalenecus</taxon>
    </lineage>
</organism>
<reference evidence="2" key="2">
    <citation type="journal article" date="2021" name="PeerJ">
        <title>Extensive microbial diversity within the chicken gut microbiome revealed by metagenomics and culture.</title>
        <authorList>
            <person name="Gilroy R."/>
            <person name="Ravi A."/>
            <person name="Getino M."/>
            <person name="Pursley I."/>
            <person name="Horton D.L."/>
            <person name="Alikhan N.F."/>
            <person name="Baker D."/>
            <person name="Gharbi K."/>
            <person name="Hall N."/>
            <person name="Watson M."/>
            <person name="Adriaenssens E.M."/>
            <person name="Foster-Nyarko E."/>
            <person name="Jarju S."/>
            <person name="Secka A."/>
            <person name="Antonio M."/>
            <person name="Oren A."/>
            <person name="Chaudhuri R.R."/>
            <person name="La Ragione R."/>
            <person name="Hildebrand F."/>
            <person name="Pallen M.J."/>
        </authorList>
    </citation>
    <scope>NUCLEOTIDE SEQUENCE</scope>
    <source>
        <strain evidence="2">CHK176-6737</strain>
    </source>
</reference>
<comment type="caution">
    <text evidence="2">The sequence shown here is derived from an EMBL/GenBank/DDBJ whole genome shotgun (WGS) entry which is preliminary data.</text>
</comment>
<accession>A0A9D1SN84</accession>
<proteinExistence type="predicted"/>
<dbReference type="Pfam" id="PF13840">
    <property type="entry name" value="ACT_7"/>
    <property type="match status" value="1"/>
</dbReference>